<protein>
    <submittedName>
        <fullName evidence="3">Alpha/beta hydrolase fold protein</fullName>
    </submittedName>
</protein>
<dbReference type="OrthoDB" id="9800754at2"/>
<accession>C7Q918</accession>
<dbReference type="EMBL" id="CP001700">
    <property type="protein sequence ID" value="ACU72338.1"/>
    <property type="molecule type" value="Genomic_DNA"/>
</dbReference>
<feature type="domain" description="AB hydrolase-1" evidence="2">
    <location>
        <begin position="52"/>
        <end position="308"/>
    </location>
</feature>
<dbReference type="SMR" id="C7Q918"/>
<dbReference type="Pfam" id="PF00561">
    <property type="entry name" value="Abhydrolase_1"/>
    <property type="match status" value="1"/>
</dbReference>
<reference evidence="3 4" key="1">
    <citation type="journal article" date="2009" name="Stand. Genomic Sci.">
        <title>Complete genome sequence of Catenulispora acidiphila type strain (ID 139908).</title>
        <authorList>
            <person name="Copeland A."/>
            <person name="Lapidus A."/>
            <person name="Glavina Del Rio T."/>
            <person name="Nolan M."/>
            <person name="Lucas S."/>
            <person name="Chen F."/>
            <person name="Tice H."/>
            <person name="Cheng J.F."/>
            <person name="Bruce D."/>
            <person name="Goodwin L."/>
            <person name="Pitluck S."/>
            <person name="Mikhailova N."/>
            <person name="Pati A."/>
            <person name="Ivanova N."/>
            <person name="Mavromatis K."/>
            <person name="Chen A."/>
            <person name="Palaniappan K."/>
            <person name="Chain P."/>
            <person name="Land M."/>
            <person name="Hauser L."/>
            <person name="Chang Y.J."/>
            <person name="Jeffries C.D."/>
            <person name="Chertkov O."/>
            <person name="Brettin T."/>
            <person name="Detter J.C."/>
            <person name="Han C."/>
            <person name="Ali Z."/>
            <person name="Tindall B.J."/>
            <person name="Goker M."/>
            <person name="Bristow J."/>
            <person name="Eisen J.A."/>
            <person name="Markowitz V."/>
            <person name="Hugenholtz P."/>
            <person name="Kyrpides N.C."/>
            <person name="Klenk H.P."/>
        </authorList>
    </citation>
    <scope>NUCLEOTIDE SEQUENCE [LARGE SCALE GENOMIC DNA]</scope>
    <source>
        <strain evidence="4">DSM 44928 / JCM 14897 / NBRC 102108 / NRRL B-24433 / ID139908</strain>
    </source>
</reference>
<sequence>MADHELFELGDFALQHGDVLPGARLAYRTYGQLSGDKSNAIVFPTWFAGTHEANEWLIGEGKALDTERYFVIVPNLFGNGLSSSPSNTAPPHDRARFPHTTMYDNVRAQHRLVTERFGIGRLAMAVGTSMGAGQAYQWAVSHPDMVERLAPIAGSSHTSPHNQVFLEGIRAALTADASFNGGDYAEPPRTGLRAFARVYAGWGLSQAFYWQREYEQLGFATLEDFLIGFWESNFADWDANDLLAMIWTWQHADVGQTPGFGGDTRAALASITAKALLMPSKKDLYFPPEDEEWSAGYIPDADLRVIPGVWGHLAAGGGDPQAAAFIGAALRQLLDHTPHE</sequence>
<dbReference type="SUPFAM" id="SSF53474">
    <property type="entry name" value="alpha/beta-Hydrolases"/>
    <property type="match status" value="1"/>
</dbReference>
<gene>
    <name evidence="3" type="ordered locus">Caci_3432</name>
</gene>
<dbReference type="PANTHER" id="PTHR32268:SF15">
    <property type="entry name" value="HOMOSERINE ACETYLTRANSFERASE FAMILY PROTEIN (AFU_ORTHOLOGUE AFUA_1G15350)"/>
    <property type="match status" value="1"/>
</dbReference>
<dbReference type="RefSeq" id="WP_012787631.1">
    <property type="nucleotide sequence ID" value="NC_013131.1"/>
</dbReference>
<dbReference type="InParanoid" id="C7Q918"/>
<feature type="active site" evidence="1">
    <location>
        <position position="283"/>
    </location>
</feature>
<name>C7Q918_CATAD</name>
<dbReference type="STRING" id="479433.Caci_3432"/>
<dbReference type="Gene3D" id="3.40.50.1820">
    <property type="entry name" value="alpha/beta hydrolase"/>
    <property type="match status" value="1"/>
</dbReference>
<organism evidence="3 4">
    <name type="scientific">Catenulispora acidiphila (strain DSM 44928 / JCM 14897 / NBRC 102108 / NRRL B-24433 / ID139908)</name>
    <dbReference type="NCBI Taxonomy" id="479433"/>
    <lineage>
        <taxon>Bacteria</taxon>
        <taxon>Bacillati</taxon>
        <taxon>Actinomycetota</taxon>
        <taxon>Actinomycetes</taxon>
        <taxon>Catenulisporales</taxon>
        <taxon>Catenulisporaceae</taxon>
        <taxon>Catenulispora</taxon>
    </lineage>
</organism>
<dbReference type="GO" id="GO:0016747">
    <property type="term" value="F:acyltransferase activity, transferring groups other than amino-acyl groups"/>
    <property type="evidence" value="ECO:0007669"/>
    <property type="project" value="InterPro"/>
</dbReference>
<feature type="active site" evidence="1">
    <location>
        <position position="312"/>
    </location>
</feature>
<proteinExistence type="predicted"/>
<evidence type="ECO:0000313" key="4">
    <source>
        <dbReference type="Proteomes" id="UP000000851"/>
    </source>
</evidence>
<keyword evidence="3" id="KW-0378">Hydrolase</keyword>
<dbReference type="Proteomes" id="UP000000851">
    <property type="component" value="Chromosome"/>
</dbReference>
<dbReference type="GO" id="GO:0016787">
    <property type="term" value="F:hydrolase activity"/>
    <property type="evidence" value="ECO:0007669"/>
    <property type="project" value="UniProtKB-KW"/>
</dbReference>
<dbReference type="eggNOG" id="COG2021">
    <property type="taxonomic scope" value="Bacteria"/>
</dbReference>
<dbReference type="InterPro" id="IPR029058">
    <property type="entry name" value="AB_hydrolase_fold"/>
</dbReference>
<dbReference type="InterPro" id="IPR008220">
    <property type="entry name" value="HAT_MetX-like"/>
</dbReference>
<dbReference type="KEGG" id="cai:Caci_3432"/>
<feature type="active site" description="Nucleophile" evidence="1">
    <location>
        <position position="129"/>
    </location>
</feature>
<dbReference type="PANTHER" id="PTHR32268">
    <property type="entry name" value="HOMOSERINE O-ACETYLTRANSFERASE"/>
    <property type="match status" value="1"/>
</dbReference>
<dbReference type="PIRSF" id="PIRSF000443">
    <property type="entry name" value="Homoser_Ac_trans"/>
    <property type="match status" value="1"/>
</dbReference>
<dbReference type="AlphaFoldDB" id="C7Q918"/>
<keyword evidence="4" id="KW-1185">Reference proteome</keyword>
<evidence type="ECO:0000313" key="3">
    <source>
        <dbReference type="EMBL" id="ACU72338.1"/>
    </source>
</evidence>
<dbReference type="NCBIfam" id="NF005757">
    <property type="entry name" value="PRK07581.1"/>
    <property type="match status" value="1"/>
</dbReference>
<dbReference type="InterPro" id="IPR000073">
    <property type="entry name" value="AB_hydrolase_1"/>
</dbReference>
<dbReference type="HOGENOM" id="CLU_028760_2_0_11"/>
<evidence type="ECO:0000259" key="2">
    <source>
        <dbReference type="Pfam" id="PF00561"/>
    </source>
</evidence>
<evidence type="ECO:0000256" key="1">
    <source>
        <dbReference type="PIRSR" id="PIRSR000443-1"/>
    </source>
</evidence>